<evidence type="ECO:0008006" key="3">
    <source>
        <dbReference type="Google" id="ProtNLM"/>
    </source>
</evidence>
<dbReference type="Gene3D" id="2.40.10.10">
    <property type="entry name" value="Trypsin-like serine proteases"/>
    <property type="match status" value="1"/>
</dbReference>
<dbReference type="AlphaFoldDB" id="A0A6I1MGD9"/>
<gene>
    <name evidence="1" type="ORF">GBZ86_01460</name>
</gene>
<dbReference type="EMBL" id="WHJC01000007">
    <property type="protein sequence ID" value="MPQ42435.1"/>
    <property type="molecule type" value="Genomic_DNA"/>
</dbReference>
<evidence type="ECO:0000313" key="2">
    <source>
        <dbReference type="Proteomes" id="UP000430345"/>
    </source>
</evidence>
<dbReference type="InterPro" id="IPR043504">
    <property type="entry name" value="Peptidase_S1_PA_chymotrypsin"/>
</dbReference>
<dbReference type="Proteomes" id="UP000430345">
    <property type="component" value="Unassembled WGS sequence"/>
</dbReference>
<evidence type="ECO:0000313" key="1">
    <source>
        <dbReference type="EMBL" id="MPQ42435.1"/>
    </source>
</evidence>
<protein>
    <recommendedName>
        <fullName evidence="3">Serine protease</fullName>
    </recommendedName>
</protein>
<proteinExistence type="predicted"/>
<dbReference type="SUPFAM" id="SSF50494">
    <property type="entry name" value="Trypsin-like serine proteases"/>
    <property type="match status" value="1"/>
</dbReference>
<reference evidence="1 2" key="1">
    <citation type="submission" date="2019-10" db="EMBL/GenBank/DDBJ databases">
        <title>The Genome Sequence of Clostridium tarantellae Isolated from Fish Brain.</title>
        <authorList>
            <person name="Bano L."/>
            <person name="Kiel M."/>
            <person name="Sales G."/>
            <person name="Doxey A.C."/>
            <person name="Mansfield M.J."/>
            <person name="Schiavone M."/>
            <person name="Rossetto O."/>
            <person name="Pirazzini M."/>
            <person name="Dobrindt U."/>
            <person name="Montecucco C."/>
        </authorList>
    </citation>
    <scope>NUCLEOTIDE SEQUENCE [LARGE SCALE GENOMIC DNA]</scope>
    <source>
        <strain evidence="1 2">DSM 3997</strain>
    </source>
</reference>
<dbReference type="RefSeq" id="WP_152887055.1">
    <property type="nucleotide sequence ID" value="NZ_WHJC01000007.1"/>
</dbReference>
<accession>A0A6I1MGD9</accession>
<name>A0A6I1MGD9_9CLOT</name>
<comment type="caution">
    <text evidence="1">The sequence shown here is derived from an EMBL/GenBank/DDBJ whole genome shotgun (WGS) entry which is preliminary data.</text>
</comment>
<organism evidence="1 2">
    <name type="scientific">Clostridium tarantellae</name>
    <dbReference type="NCBI Taxonomy" id="39493"/>
    <lineage>
        <taxon>Bacteria</taxon>
        <taxon>Bacillati</taxon>
        <taxon>Bacillota</taxon>
        <taxon>Clostridia</taxon>
        <taxon>Eubacteriales</taxon>
        <taxon>Clostridiaceae</taxon>
        <taxon>Clostridium</taxon>
    </lineage>
</organism>
<dbReference type="OrthoDB" id="1491548at2"/>
<dbReference type="InterPro" id="IPR009003">
    <property type="entry name" value="Peptidase_S1_PA"/>
</dbReference>
<sequence length="324" mass="35820">MSYLLENSIIDVINNYYNLFSNKKNVIGIALGYKTTKNINSNMPSLRILVSKKTPLNQLYNHDIIPKDFFGIKTDVVETGTLKMQLSPYLTNKFFTFKLSRRKRPLTPGYSIGAVGGKGVGTLGCIVYTREKGKPCILSNNHVIANLNQLRKGTEILQPPRNFLGNSSPNLAGKLFKSTVLLADSNSNNNYKFDFGNFIDAAIAEIFPNIKFSNLIPKIGQVKGYIYKPELNTKIQKVGAATGYTKGTITDINATVRLELQKGRYYSFKDQIISTPMCKSGDSGSLAVTFSSNEAVGLYCGGNKEASIFNPISRVLNSLDVFFQ</sequence>
<keyword evidence="2" id="KW-1185">Reference proteome</keyword>